<dbReference type="InterPro" id="IPR050476">
    <property type="entry name" value="Insect_CytP450_Detox"/>
</dbReference>
<reference evidence="13" key="1">
    <citation type="journal article" date="2020" name="J Insects Food Feed">
        <title>The yellow mealworm (Tenebrio molitor) genome: a resource for the emerging insects as food and feed industry.</title>
        <authorList>
            <person name="Eriksson T."/>
            <person name="Andere A."/>
            <person name="Kelstrup H."/>
            <person name="Emery V."/>
            <person name="Picard C."/>
        </authorList>
    </citation>
    <scope>NUCLEOTIDE SEQUENCE</scope>
    <source>
        <strain evidence="13">Stoneville</strain>
        <tissue evidence="13">Whole head</tissue>
    </source>
</reference>
<evidence type="ECO:0000256" key="5">
    <source>
        <dbReference type="ARBA" id="ARBA00022617"/>
    </source>
</evidence>
<keyword evidence="10" id="KW-0408">Iron</keyword>
<dbReference type="Gene3D" id="1.10.630.10">
    <property type="entry name" value="Cytochrome P450"/>
    <property type="match status" value="1"/>
</dbReference>
<evidence type="ECO:0000256" key="3">
    <source>
        <dbReference type="ARBA" id="ARBA00004406"/>
    </source>
</evidence>
<evidence type="ECO:0000256" key="6">
    <source>
        <dbReference type="ARBA" id="ARBA00022723"/>
    </source>
</evidence>
<evidence type="ECO:0000256" key="10">
    <source>
        <dbReference type="ARBA" id="ARBA00023004"/>
    </source>
</evidence>
<comment type="caution">
    <text evidence="13">The sequence shown here is derived from an EMBL/GenBank/DDBJ whole genome shotgun (WGS) entry which is preliminary data.</text>
</comment>
<evidence type="ECO:0000256" key="9">
    <source>
        <dbReference type="ARBA" id="ARBA00023002"/>
    </source>
</evidence>
<keyword evidence="5" id="KW-0349">Heme</keyword>
<dbReference type="GO" id="GO:0020037">
    <property type="term" value="F:heme binding"/>
    <property type="evidence" value="ECO:0007669"/>
    <property type="project" value="InterPro"/>
</dbReference>
<keyword evidence="8" id="KW-0492">Microsome</keyword>
<protein>
    <recommendedName>
        <fullName evidence="15">Cytochrome P450 monooxygenase</fullName>
    </recommendedName>
</protein>
<gene>
    <name evidence="13" type="ORF">GEV33_001656</name>
</gene>
<evidence type="ECO:0000256" key="11">
    <source>
        <dbReference type="ARBA" id="ARBA00023033"/>
    </source>
</evidence>
<keyword evidence="9" id="KW-0560">Oxidoreductase</keyword>
<dbReference type="EMBL" id="JABDTM020009314">
    <property type="protein sequence ID" value="KAH0821135.1"/>
    <property type="molecule type" value="Genomic_DNA"/>
</dbReference>
<organism evidence="13 14">
    <name type="scientific">Tenebrio molitor</name>
    <name type="common">Yellow mealworm beetle</name>
    <dbReference type="NCBI Taxonomy" id="7067"/>
    <lineage>
        <taxon>Eukaryota</taxon>
        <taxon>Metazoa</taxon>
        <taxon>Ecdysozoa</taxon>
        <taxon>Arthropoda</taxon>
        <taxon>Hexapoda</taxon>
        <taxon>Insecta</taxon>
        <taxon>Pterygota</taxon>
        <taxon>Neoptera</taxon>
        <taxon>Endopterygota</taxon>
        <taxon>Coleoptera</taxon>
        <taxon>Polyphaga</taxon>
        <taxon>Cucujiformia</taxon>
        <taxon>Tenebrionidae</taxon>
        <taxon>Tenebrio</taxon>
    </lineage>
</organism>
<evidence type="ECO:0000313" key="13">
    <source>
        <dbReference type="EMBL" id="KAH0821135.1"/>
    </source>
</evidence>
<keyword evidence="12" id="KW-0472">Membrane</keyword>
<dbReference type="GO" id="GO:0004497">
    <property type="term" value="F:monooxygenase activity"/>
    <property type="evidence" value="ECO:0007669"/>
    <property type="project" value="UniProtKB-KW"/>
</dbReference>
<comment type="cofactor">
    <cofactor evidence="1">
        <name>heme</name>
        <dbReference type="ChEBI" id="CHEBI:30413"/>
    </cofactor>
</comment>
<dbReference type="Proteomes" id="UP000719412">
    <property type="component" value="Unassembled WGS sequence"/>
</dbReference>
<sequence>MVVDAGGDILTLKRVGGWKSSGIAEGYVDDSINKKIEIAKKMFPGRNSTDVASTSTNVASTSGGSTINCPMTSEFTSASGMVLSKENLFQYLAITGVPPYGYNPTLQWLKCYITLLQMKGKYCGIYQFITPTLMLRDPDLIKQITIKDFDHFLDHRSLVPEESDPLFGKNLFSLTGQKWRDMRSTLSPAFTSSKMKYMFELITKNGEQFAQHFLKQNKDLIKIEMKDTFTRFTNDVIASTAFGVECDSLGQPENEFYMMGRVTTDLTGIWTNIKLMGYFLMPRLCKVEHVFTSPTTSFHSIFSC</sequence>
<evidence type="ECO:0000256" key="7">
    <source>
        <dbReference type="ARBA" id="ARBA00022824"/>
    </source>
</evidence>
<dbReference type="GO" id="GO:0005506">
    <property type="term" value="F:iron ion binding"/>
    <property type="evidence" value="ECO:0007669"/>
    <property type="project" value="InterPro"/>
</dbReference>
<dbReference type="SUPFAM" id="SSF48264">
    <property type="entry name" value="Cytochrome P450"/>
    <property type="match status" value="1"/>
</dbReference>
<evidence type="ECO:0000313" key="14">
    <source>
        <dbReference type="Proteomes" id="UP000719412"/>
    </source>
</evidence>
<dbReference type="InterPro" id="IPR036396">
    <property type="entry name" value="Cyt_P450_sf"/>
</dbReference>
<dbReference type="InterPro" id="IPR001128">
    <property type="entry name" value="Cyt_P450"/>
</dbReference>
<dbReference type="Pfam" id="PF00067">
    <property type="entry name" value="p450"/>
    <property type="match status" value="1"/>
</dbReference>
<dbReference type="GO" id="GO:0005789">
    <property type="term" value="C:endoplasmic reticulum membrane"/>
    <property type="evidence" value="ECO:0007669"/>
    <property type="project" value="UniProtKB-SubCell"/>
</dbReference>
<comment type="subcellular location">
    <subcellularLocation>
        <location evidence="3">Endoplasmic reticulum membrane</location>
        <topology evidence="3">Peripheral membrane protein</topology>
    </subcellularLocation>
    <subcellularLocation>
        <location evidence="2">Microsome membrane</location>
        <topology evidence="2">Peripheral membrane protein</topology>
    </subcellularLocation>
</comment>
<dbReference type="AlphaFoldDB" id="A0A8J6LGM8"/>
<evidence type="ECO:0000256" key="8">
    <source>
        <dbReference type="ARBA" id="ARBA00022848"/>
    </source>
</evidence>
<proteinExistence type="inferred from homology"/>
<keyword evidence="7" id="KW-0256">Endoplasmic reticulum</keyword>
<accession>A0A8J6LGM8</accession>
<keyword evidence="6" id="KW-0479">Metal-binding</keyword>
<dbReference type="PRINTS" id="PR00464">
    <property type="entry name" value="EP450II"/>
</dbReference>
<dbReference type="PANTHER" id="PTHR24292:SF54">
    <property type="entry name" value="CYP9F3-RELATED"/>
    <property type="match status" value="1"/>
</dbReference>
<name>A0A8J6LGM8_TENMO</name>
<evidence type="ECO:0000256" key="2">
    <source>
        <dbReference type="ARBA" id="ARBA00004174"/>
    </source>
</evidence>
<evidence type="ECO:0000256" key="4">
    <source>
        <dbReference type="ARBA" id="ARBA00010617"/>
    </source>
</evidence>
<evidence type="ECO:0000256" key="12">
    <source>
        <dbReference type="ARBA" id="ARBA00023136"/>
    </source>
</evidence>
<comment type="similarity">
    <text evidence="4">Belongs to the cytochrome P450 family.</text>
</comment>
<evidence type="ECO:0008006" key="15">
    <source>
        <dbReference type="Google" id="ProtNLM"/>
    </source>
</evidence>
<dbReference type="InterPro" id="IPR002402">
    <property type="entry name" value="Cyt_P450_E_grp-II"/>
</dbReference>
<dbReference type="GO" id="GO:0016705">
    <property type="term" value="F:oxidoreductase activity, acting on paired donors, with incorporation or reduction of molecular oxygen"/>
    <property type="evidence" value="ECO:0007669"/>
    <property type="project" value="InterPro"/>
</dbReference>
<dbReference type="PANTHER" id="PTHR24292">
    <property type="entry name" value="CYTOCHROME P450"/>
    <property type="match status" value="1"/>
</dbReference>
<keyword evidence="14" id="KW-1185">Reference proteome</keyword>
<reference evidence="13" key="2">
    <citation type="submission" date="2021-08" db="EMBL/GenBank/DDBJ databases">
        <authorList>
            <person name="Eriksson T."/>
        </authorList>
    </citation>
    <scope>NUCLEOTIDE SEQUENCE</scope>
    <source>
        <strain evidence="13">Stoneville</strain>
        <tissue evidence="13">Whole head</tissue>
    </source>
</reference>
<evidence type="ECO:0000256" key="1">
    <source>
        <dbReference type="ARBA" id="ARBA00001971"/>
    </source>
</evidence>
<keyword evidence="11" id="KW-0503">Monooxygenase</keyword>